<keyword evidence="1" id="KW-0175">Coiled coil</keyword>
<feature type="domain" description="TIR" evidence="2">
    <location>
        <begin position="3"/>
        <end position="142"/>
    </location>
</feature>
<dbReference type="InterPro" id="IPR032675">
    <property type="entry name" value="LRR_dom_sf"/>
</dbReference>
<keyword evidence="4" id="KW-1185">Reference proteome</keyword>
<sequence>MSIDLDIFVSYKREEAHLRDKVIRALQDANFTTFADAEIDKGENFNEVLDRMVRSAKLTLVLWTEAATRSQWIPKEARLTKKLQQEAKDKGREVSNIYLPVYIGDLGAQMPMDLADDQGLEFDSPLSETALKEIISEVSKLIEPKERGEIDSAPTSSFALEQDLRQYQFALRVDSEKSYEVYLRDFPNGAFAQDAQERIKALPLPQDLNKKQASWAYFAEVMALGATVLFLVGAIAYSLQLIVPGSAVKEAKDSYEQRLNEQELANKSRLEKAAVELQNLNAMVESLETERDQLSDQASSLNETIDKLETKNRNLSLQIRKLERQVSKKTDADCPDRFGKERLWVVNTCVNFDATSLNLENIGDLTLQDVKKLTFLRKLFLDGASNIDLETIMSLPLTHLSLRSTNVNDIAALANISTLESLNLDPSLIEDLSPIADLPNLRVLFAPNGNVYLDRDAVKFYQESLK</sequence>
<organism evidence="3 4">
    <name type="scientific">Pelagimonas phthalicica</name>
    <dbReference type="NCBI Taxonomy" id="1037362"/>
    <lineage>
        <taxon>Bacteria</taxon>
        <taxon>Pseudomonadati</taxon>
        <taxon>Pseudomonadota</taxon>
        <taxon>Alphaproteobacteria</taxon>
        <taxon>Rhodobacterales</taxon>
        <taxon>Roseobacteraceae</taxon>
        <taxon>Pelagimonas</taxon>
    </lineage>
</organism>
<dbReference type="Proteomes" id="UP000225972">
    <property type="component" value="Unassembled WGS sequence"/>
</dbReference>
<evidence type="ECO:0000313" key="4">
    <source>
        <dbReference type="Proteomes" id="UP000225972"/>
    </source>
</evidence>
<dbReference type="PROSITE" id="PS50104">
    <property type="entry name" value="TIR"/>
    <property type="match status" value="1"/>
</dbReference>
<name>A0A238J7Y0_9RHOB</name>
<dbReference type="Gene3D" id="3.80.10.10">
    <property type="entry name" value="Ribonuclease Inhibitor"/>
    <property type="match status" value="1"/>
</dbReference>
<dbReference type="GO" id="GO:0007165">
    <property type="term" value="P:signal transduction"/>
    <property type="evidence" value="ECO:0007669"/>
    <property type="project" value="InterPro"/>
</dbReference>
<reference evidence="4" key="1">
    <citation type="submission" date="2017-05" db="EMBL/GenBank/DDBJ databases">
        <authorList>
            <person name="Rodrigo-Torres L."/>
            <person name="Arahal R. D."/>
            <person name="Lucena T."/>
        </authorList>
    </citation>
    <scope>NUCLEOTIDE SEQUENCE [LARGE SCALE GENOMIC DNA]</scope>
    <source>
        <strain evidence="4">CECT 8649</strain>
    </source>
</reference>
<accession>A0A238J7Y0</accession>
<dbReference type="InterPro" id="IPR000157">
    <property type="entry name" value="TIR_dom"/>
</dbReference>
<dbReference type="SUPFAM" id="SSF52058">
    <property type="entry name" value="L domain-like"/>
    <property type="match status" value="1"/>
</dbReference>
<dbReference type="Pfam" id="PF13676">
    <property type="entry name" value="TIR_2"/>
    <property type="match status" value="1"/>
</dbReference>
<evidence type="ECO:0000256" key="1">
    <source>
        <dbReference type="SAM" id="Coils"/>
    </source>
</evidence>
<gene>
    <name evidence="3" type="ORF">TRP8649_00784</name>
</gene>
<dbReference type="EMBL" id="FXXP01000001">
    <property type="protein sequence ID" value="SMX26699.1"/>
    <property type="molecule type" value="Genomic_DNA"/>
</dbReference>
<evidence type="ECO:0000259" key="2">
    <source>
        <dbReference type="PROSITE" id="PS50104"/>
    </source>
</evidence>
<protein>
    <recommendedName>
        <fullName evidence="2">TIR domain-containing protein</fullName>
    </recommendedName>
</protein>
<dbReference type="RefSeq" id="WP_099242712.1">
    <property type="nucleotide sequence ID" value="NZ_FXXP01000001.1"/>
</dbReference>
<dbReference type="AlphaFoldDB" id="A0A238J7Y0"/>
<dbReference type="OrthoDB" id="9816009at2"/>
<dbReference type="InterPro" id="IPR035897">
    <property type="entry name" value="Toll_tir_struct_dom_sf"/>
</dbReference>
<dbReference type="Gene3D" id="3.40.50.10140">
    <property type="entry name" value="Toll/interleukin-1 receptor homology (TIR) domain"/>
    <property type="match status" value="1"/>
</dbReference>
<evidence type="ECO:0000313" key="3">
    <source>
        <dbReference type="EMBL" id="SMX26699.1"/>
    </source>
</evidence>
<proteinExistence type="predicted"/>
<feature type="coiled-coil region" evidence="1">
    <location>
        <begin position="260"/>
        <end position="332"/>
    </location>
</feature>
<dbReference type="SUPFAM" id="SSF52200">
    <property type="entry name" value="Toll/Interleukin receptor TIR domain"/>
    <property type="match status" value="1"/>
</dbReference>